<name>A0AAX3WQE2_9BACI</name>
<dbReference type="InterPro" id="IPR036249">
    <property type="entry name" value="Thioredoxin-like_sf"/>
</dbReference>
<dbReference type="EMBL" id="CP045835">
    <property type="protein sequence ID" value="QGG52317.1"/>
    <property type="molecule type" value="Genomic_DNA"/>
</dbReference>
<reference evidence="2 4" key="1">
    <citation type="submission" date="2019-11" db="EMBL/GenBank/DDBJ databases">
        <title>Whole Genome Sequencing and Comparative Genomic Analyses of Lysinibacillus pakistanensis LZH-9, a Halotolerant Strain with Excellent COD Removal Capability.</title>
        <authorList>
            <person name="Zhou H."/>
        </authorList>
    </citation>
    <scope>NUCLEOTIDE SEQUENCE [LARGE SCALE GENOMIC DNA]</scope>
    <source>
        <strain evidence="2 4">LZH-9</strain>
    </source>
</reference>
<dbReference type="AlphaFoldDB" id="A0AAX3WQE2"/>
<dbReference type="Gene3D" id="3.40.30.10">
    <property type="entry name" value="Glutaredoxin"/>
    <property type="match status" value="1"/>
</dbReference>
<dbReference type="SUPFAM" id="SSF52833">
    <property type="entry name" value="Thioredoxin-like"/>
    <property type="match status" value="1"/>
</dbReference>
<evidence type="ECO:0000313" key="3">
    <source>
        <dbReference type="EMBL" id="WHY50001.1"/>
    </source>
</evidence>
<dbReference type="Proteomes" id="UP001178322">
    <property type="component" value="Chromosome"/>
</dbReference>
<feature type="domain" description="Thioredoxin" evidence="1">
    <location>
        <begin position="35"/>
        <end position="157"/>
    </location>
</feature>
<organism evidence="3 5">
    <name type="scientific">Lysinibacillus pakistanensis</name>
    <dbReference type="NCBI Taxonomy" id="759811"/>
    <lineage>
        <taxon>Bacteria</taxon>
        <taxon>Bacillati</taxon>
        <taxon>Bacillota</taxon>
        <taxon>Bacilli</taxon>
        <taxon>Bacillales</taxon>
        <taxon>Bacillaceae</taxon>
        <taxon>Lysinibacillus</taxon>
    </lineage>
</organism>
<evidence type="ECO:0000313" key="4">
    <source>
        <dbReference type="Proteomes" id="UP000373269"/>
    </source>
</evidence>
<proteinExistence type="predicted"/>
<keyword evidence="4" id="KW-1185">Reference proteome</keyword>
<dbReference type="PANTHER" id="PTHR43601">
    <property type="entry name" value="THIOREDOXIN, MITOCHONDRIAL"/>
    <property type="match status" value="1"/>
</dbReference>
<evidence type="ECO:0000313" key="2">
    <source>
        <dbReference type="EMBL" id="QGG52317.1"/>
    </source>
</evidence>
<accession>A0AAX3WQE2</accession>
<evidence type="ECO:0000313" key="5">
    <source>
        <dbReference type="Proteomes" id="UP001178322"/>
    </source>
</evidence>
<dbReference type="GO" id="GO:0045454">
    <property type="term" value="P:cell redox homeostasis"/>
    <property type="evidence" value="ECO:0007669"/>
    <property type="project" value="TreeGrafter"/>
</dbReference>
<dbReference type="InterPro" id="IPR013766">
    <property type="entry name" value="Thioredoxin_domain"/>
</dbReference>
<protein>
    <submittedName>
        <fullName evidence="3">Thioredoxin family protein</fullName>
    </submittedName>
    <submittedName>
        <fullName evidence="2">Thioredoxin fold domain-containing protein</fullName>
    </submittedName>
</protein>
<reference evidence="3" key="2">
    <citation type="submission" date="2023-05" db="EMBL/GenBank/DDBJ databases">
        <title>Comparative genomics of Bacillaceae isolates and their secondary metabolite potential.</title>
        <authorList>
            <person name="Song L."/>
            <person name="Nielsen L.J."/>
            <person name="Mohite O."/>
            <person name="Xu X."/>
            <person name="Weber T."/>
            <person name="Kovacs A.T."/>
        </authorList>
    </citation>
    <scope>NUCLEOTIDE SEQUENCE</scope>
    <source>
        <strain evidence="3">LY1</strain>
    </source>
</reference>
<dbReference type="Proteomes" id="UP000373269">
    <property type="component" value="Chromosome"/>
</dbReference>
<dbReference type="CDD" id="cd02947">
    <property type="entry name" value="TRX_family"/>
    <property type="match status" value="1"/>
</dbReference>
<evidence type="ECO:0000259" key="1">
    <source>
        <dbReference type="PROSITE" id="PS51352"/>
    </source>
</evidence>
<gene>
    <name evidence="2" type="ORF">GDS87_15850</name>
    <name evidence="3" type="ORF">QNH24_16905</name>
</gene>
<dbReference type="Pfam" id="PF00085">
    <property type="entry name" value="Thioredoxin"/>
    <property type="match status" value="1"/>
</dbReference>
<dbReference type="PANTHER" id="PTHR43601:SF3">
    <property type="entry name" value="THIOREDOXIN, MITOCHONDRIAL"/>
    <property type="match status" value="1"/>
</dbReference>
<dbReference type="PROSITE" id="PS51352">
    <property type="entry name" value="THIOREDOXIN_2"/>
    <property type="match status" value="1"/>
</dbReference>
<dbReference type="EMBL" id="CP126101">
    <property type="protein sequence ID" value="WHY50001.1"/>
    <property type="molecule type" value="Genomic_DNA"/>
</dbReference>
<sequence length="159" mass="17949">MKKLLIIGSIIVVLFAAIIVLTNVSNKSKLANAKDLYGDKELKQETIDQLDDKNYQNIMLPDELEKKIKAGEDVNAYFFSPICMHCKAFTPVLMPIADELGVDIAQLNLYEYDDLGSKYNIEATPTFIRFEGGKEVNRFVGALPEEDLRAFLKTEVLKK</sequence>
<dbReference type="RefSeq" id="WP_283868707.1">
    <property type="nucleotide sequence ID" value="NZ_CP045835.1"/>
</dbReference>